<dbReference type="AlphaFoldDB" id="A0A427XCD6"/>
<dbReference type="EMBL" id="RSCE01000028">
    <property type="protein sequence ID" value="RSH76515.1"/>
    <property type="molecule type" value="Genomic_DNA"/>
</dbReference>
<name>A0A427XCD6_9TREE</name>
<comment type="caution">
    <text evidence="1">The sequence shown here is derived from an EMBL/GenBank/DDBJ whole genome shotgun (WGS) entry which is preliminary data.</text>
</comment>
<gene>
    <name evidence="1" type="ORF">EHS24_005597</name>
</gene>
<dbReference type="GeneID" id="39590140"/>
<keyword evidence="2" id="KW-1185">Reference proteome</keyword>
<dbReference type="Gene3D" id="3.30.56.110">
    <property type="entry name" value="Protein of unknown function DUF2237"/>
    <property type="match status" value="1"/>
</dbReference>
<evidence type="ECO:0000313" key="1">
    <source>
        <dbReference type="EMBL" id="RSH76515.1"/>
    </source>
</evidence>
<proteinExistence type="predicted"/>
<dbReference type="Pfam" id="PF09996">
    <property type="entry name" value="DUF2237"/>
    <property type="match status" value="1"/>
</dbReference>
<evidence type="ECO:0000313" key="2">
    <source>
        <dbReference type="Proteomes" id="UP000279236"/>
    </source>
</evidence>
<protein>
    <submittedName>
        <fullName evidence="1">Uncharacterized protein</fullName>
    </submittedName>
</protein>
<organism evidence="1 2">
    <name type="scientific">Apiotrichum porosum</name>
    <dbReference type="NCBI Taxonomy" id="105984"/>
    <lineage>
        <taxon>Eukaryota</taxon>
        <taxon>Fungi</taxon>
        <taxon>Dikarya</taxon>
        <taxon>Basidiomycota</taxon>
        <taxon>Agaricomycotina</taxon>
        <taxon>Tremellomycetes</taxon>
        <taxon>Trichosporonales</taxon>
        <taxon>Trichosporonaceae</taxon>
        <taxon>Apiotrichum</taxon>
    </lineage>
</organism>
<sequence>MTIETSKLSEDDDGKHFVAGVVTKEFLDFSKARGQAARDSLTGDLIPMPWCGGTVLPASPVPVTRPGNQNQKLAAI</sequence>
<dbReference type="InterPro" id="IPR018714">
    <property type="entry name" value="DUF2237"/>
</dbReference>
<dbReference type="Proteomes" id="UP000279236">
    <property type="component" value="Unassembled WGS sequence"/>
</dbReference>
<dbReference type="OrthoDB" id="1517790at2759"/>
<reference evidence="1 2" key="1">
    <citation type="submission" date="2018-11" db="EMBL/GenBank/DDBJ databases">
        <title>Genome sequence of Apiotrichum porosum DSM 27194.</title>
        <authorList>
            <person name="Aliyu H."/>
            <person name="Gorte O."/>
            <person name="Ochsenreither K."/>
        </authorList>
    </citation>
    <scope>NUCLEOTIDE SEQUENCE [LARGE SCALE GENOMIC DNA]</scope>
    <source>
        <strain evidence="1 2">DSM 27194</strain>
    </source>
</reference>
<dbReference type="RefSeq" id="XP_028471662.1">
    <property type="nucleotide sequence ID" value="XM_028621096.1"/>
</dbReference>
<accession>A0A427XCD6</accession>